<name>A0ABY0H974_9PEZI</name>
<protein>
    <submittedName>
        <fullName evidence="1">Uncharacterized protein</fullName>
    </submittedName>
</protein>
<dbReference type="Proteomes" id="UP000294003">
    <property type="component" value="Unassembled WGS sequence"/>
</dbReference>
<organism evidence="1 2">
    <name type="scientific">Monosporascus cannonballus</name>
    <dbReference type="NCBI Taxonomy" id="155416"/>
    <lineage>
        <taxon>Eukaryota</taxon>
        <taxon>Fungi</taxon>
        <taxon>Dikarya</taxon>
        <taxon>Ascomycota</taxon>
        <taxon>Pezizomycotina</taxon>
        <taxon>Sordariomycetes</taxon>
        <taxon>Xylariomycetidae</taxon>
        <taxon>Xylariales</taxon>
        <taxon>Xylariales incertae sedis</taxon>
        <taxon>Monosporascus</taxon>
    </lineage>
</organism>
<comment type="caution">
    <text evidence="1">The sequence shown here is derived from an EMBL/GenBank/DDBJ whole genome shotgun (WGS) entry which is preliminary data.</text>
</comment>
<gene>
    <name evidence="1" type="ORF">DL762_004103</name>
</gene>
<keyword evidence="2" id="KW-1185">Reference proteome</keyword>
<accession>A0ABY0H974</accession>
<evidence type="ECO:0000313" key="2">
    <source>
        <dbReference type="Proteomes" id="UP000294003"/>
    </source>
</evidence>
<evidence type="ECO:0000313" key="1">
    <source>
        <dbReference type="EMBL" id="RYO87710.1"/>
    </source>
</evidence>
<sequence>MLQIKNDYSALIRLQGCSYWAMEPRFSHWGVVGITLWCMNNIDNATPGFLLRPPDTEEVLSAMGRDLLPSLYVCLFMTLYDNNFCHFWPKDNADEDQELIKKFREVLENEYQLENNVHFARDVGQLFRPLRTSNGGPVQDWAIDAVIGV</sequence>
<dbReference type="EMBL" id="QJNS01000097">
    <property type="protein sequence ID" value="RYO87710.1"/>
    <property type="molecule type" value="Genomic_DNA"/>
</dbReference>
<reference evidence="1 2" key="1">
    <citation type="submission" date="2018-06" db="EMBL/GenBank/DDBJ databases">
        <title>Complete Genomes of Monosporascus.</title>
        <authorList>
            <person name="Robinson A.J."/>
            <person name="Natvig D.O."/>
        </authorList>
    </citation>
    <scope>NUCLEOTIDE SEQUENCE [LARGE SCALE GENOMIC DNA]</scope>
    <source>
        <strain evidence="1 2">CBS 609.92</strain>
    </source>
</reference>
<proteinExistence type="predicted"/>